<dbReference type="EC" id="2.4.1.8" evidence="7"/>
<comment type="caution">
    <text evidence="7">The sequence shown here is derived from an EMBL/GenBank/DDBJ whole genome shotgun (WGS) entry which is preliminary data.</text>
</comment>
<dbReference type="EMBL" id="MYFM01000001">
    <property type="protein sequence ID" value="OVE98940.1"/>
    <property type="molecule type" value="Genomic_DNA"/>
</dbReference>
<evidence type="ECO:0000259" key="5">
    <source>
        <dbReference type="Pfam" id="PF03633"/>
    </source>
</evidence>
<feature type="domain" description="Glycoside hydrolase family 65 central catalytic" evidence="4">
    <location>
        <begin position="318"/>
        <end position="674"/>
    </location>
</feature>
<dbReference type="AlphaFoldDB" id="A0A202FER3"/>
<proteinExistence type="inferred from homology"/>
<evidence type="ECO:0000313" key="8">
    <source>
        <dbReference type="Proteomes" id="UP000196232"/>
    </source>
</evidence>
<feature type="binding site" evidence="3">
    <location>
        <begin position="353"/>
        <end position="354"/>
    </location>
    <ligand>
        <name>substrate</name>
    </ligand>
</feature>
<feature type="domain" description="Glycoside hydrolase family 65 N-terminal" evidence="6">
    <location>
        <begin position="14"/>
        <end position="261"/>
    </location>
</feature>
<feature type="active site" description="Proton donor" evidence="2">
    <location>
        <position position="482"/>
    </location>
</feature>
<evidence type="ECO:0000313" key="7">
    <source>
        <dbReference type="EMBL" id="OVE98940.1"/>
    </source>
</evidence>
<evidence type="ECO:0000256" key="3">
    <source>
        <dbReference type="PIRSR" id="PIRSR036289-51"/>
    </source>
</evidence>
<evidence type="ECO:0000256" key="2">
    <source>
        <dbReference type="PIRSR" id="PIRSR036289-50"/>
    </source>
</evidence>
<dbReference type="InterPro" id="IPR012341">
    <property type="entry name" value="6hp_glycosidase-like_sf"/>
</dbReference>
<sequence>MKRIFEVAPWNVVTHKLDKENKRLQESLTSLGNGYMGMRGNFEEDYSGDSLPGSYLAGVWYPDKTRVGWWKNGYPEYFGKVINAVNFIKMNFLINGSKLDLYTDKISDFTLDLDMKNAVLKRSFIVEKDGVKVKFNFERFLSVAQKELSVQKVSFENLSDDSVEVKVISSLDANVKNEDANYDEHFWEVLEITDNSIIAKTKPNDFGTPRFTSGMQVGYVTGLKEVDQTVDKLETSKTFVADLKAHEVGTIEKRVAVVTSRDYETIDDLRDAMEGIAAKVSGVSYEDLLSAHENVWNNRWNQSDIKIDGDTDAQQGMRFNLFGLFTTYSGEDSRLNIGPKGFTGEKYGGATYWDTEAFCIPVYLGVSQPEVSRNLLMYRYNQLKGAYINAQRQGLKGALYPMVTFNGIECHNEWEITFEEIHRNGDIAFAIYNYTRYTGDKSFVLHEGSKMLTEMSRFWADRVHYSKRNEQYMIHGVTGPDEYENNVDNNWYTNFLARWTLKYTLQILGEVSKDQFEKLNVSKEEMDQWQDIVDKMYLPYDEDLGIFVQHDGFLDKDIEPVSSIPSDQLPINQHWSWDKILRSPYIKQGDVLQGIWDFIDDFSEREKKRNFDFYEPLTVHESSLSPAIHSVLAADLHYDQKAVALYERTARLDLDNYNNDTADGLHITSMTGGWLAMVQGFAGMRVHDDGTLSYKPFLPKKWNSYSFRQVFRGRVIEVAVKENGSEFKLVSGDPLQIQVNDKPLMLK</sequence>
<keyword evidence="7" id="KW-0808">Transferase</keyword>
<dbReference type="Pfam" id="PF03632">
    <property type="entry name" value="Glyco_hydro_65m"/>
    <property type="match status" value="1"/>
</dbReference>
<evidence type="ECO:0000256" key="1">
    <source>
        <dbReference type="ARBA" id="ARBA00006768"/>
    </source>
</evidence>
<reference evidence="7 8" key="1">
    <citation type="submission" date="2017-03" db="EMBL/GenBank/DDBJ databases">
        <title>Genome sequence of Lactobacillus bobalius KACC 16343.</title>
        <authorList>
            <person name="Chun J."/>
        </authorList>
    </citation>
    <scope>NUCLEOTIDE SEQUENCE [LARGE SCALE GENOMIC DNA]</scope>
    <source>
        <strain evidence="7 8">KACC 16343</strain>
    </source>
</reference>
<gene>
    <name evidence="7" type="primary">mapA</name>
    <name evidence="7" type="ORF">LKACC16343_00052</name>
</gene>
<dbReference type="InterPro" id="IPR005195">
    <property type="entry name" value="Glyco_hydro_65_M"/>
</dbReference>
<dbReference type="SUPFAM" id="SSF74650">
    <property type="entry name" value="Galactose mutarotase-like"/>
    <property type="match status" value="1"/>
</dbReference>
<dbReference type="Pfam" id="PF03633">
    <property type="entry name" value="Glyco_hydro_65C"/>
    <property type="match status" value="1"/>
</dbReference>
<accession>A0A202FER3</accession>
<dbReference type="GO" id="GO:0050082">
    <property type="term" value="F:maltose phosphorylase activity"/>
    <property type="evidence" value="ECO:0007669"/>
    <property type="project" value="UniProtKB-EC"/>
</dbReference>
<feature type="domain" description="Glycoside hydrolase family 65 C-terminal" evidence="5">
    <location>
        <begin position="684"/>
        <end position="744"/>
    </location>
</feature>
<dbReference type="GO" id="GO:0004553">
    <property type="term" value="F:hydrolase activity, hydrolyzing O-glycosyl compounds"/>
    <property type="evidence" value="ECO:0007669"/>
    <property type="project" value="TreeGrafter"/>
</dbReference>
<dbReference type="InterPro" id="IPR011013">
    <property type="entry name" value="Gal_mutarotase_sf_dom"/>
</dbReference>
<dbReference type="NCBIfam" id="NF010380">
    <property type="entry name" value="PRK13807.1"/>
    <property type="match status" value="1"/>
</dbReference>
<evidence type="ECO:0000259" key="4">
    <source>
        <dbReference type="Pfam" id="PF03632"/>
    </source>
</evidence>
<evidence type="ECO:0000259" key="6">
    <source>
        <dbReference type="Pfam" id="PF03636"/>
    </source>
</evidence>
<organism evidence="7 8">
    <name type="scientific">Companilactobacillus bobalius</name>
    <dbReference type="NCBI Taxonomy" id="2801451"/>
    <lineage>
        <taxon>Bacteria</taxon>
        <taxon>Bacillati</taxon>
        <taxon>Bacillota</taxon>
        <taxon>Bacilli</taxon>
        <taxon>Lactobacillales</taxon>
        <taxon>Lactobacillaceae</taxon>
        <taxon>Companilactobacillus</taxon>
    </lineage>
</organism>
<dbReference type="PANTHER" id="PTHR11051">
    <property type="entry name" value="GLYCOSYL HYDROLASE-RELATED"/>
    <property type="match status" value="1"/>
</dbReference>
<dbReference type="GO" id="GO:0030246">
    <property type="term" value="F:carbohydrate binding"/>
    <property type="evidence" value="ECO:0007669"/>
    <property type="project" value="InterPro"/>
</dbReference>
<comment type="similarity">
    <text evidence="1">Belongs to the glycosyl hydrolase 65 family.</text>
</comment>
<feature type="binding site" evidence="3">
    <location>
        <begin position="587"/>
        <end position="588"/>
    </location>
    <ligand>
        <name>substrate</name>
    </ligand>
</feature>
<dbReference type="InterPro" id="IPR008928">
    <property type="entry name" value="6-hairpin_glycosidase_sf"/>
</dbReference>
<dbReference type="PANTHER" id="PTHR11051:SF14">
    <property type="entry name" value="MALTOSE PHOSPHORYLASE"/>
    <property type="match status" value="1"/>
</dbReference>
<dbReference type="PIRSF" id="PIRSF036289">
    <property type="entry name" value="Glycosyl_hydrolase_malt_phosph"/>
    <property type="match status" value="1"/>
</dbReference>
<dbReference type="SUPFAM" id="SSF48208">
    <property type="entry name" value="Six-hairpin glycosidases"/>
    <property type="match status" value="1"/>
</dbReference>
<keyword evidence="7" id="KW-0328">Glycosyltransferase</keyword>
<dbReference type="GO" id="GO:0005975">
    <property type="term" value="P:carbohydrate metabolic process"/>
    <property type="evidence" value="ECO:0007669"/>
    <property type="project" value="InterPro"/>
</dbReference>
<dbReference type="Proteomes" id="UP000196232">
    <property type="component" value="Unassembled WGS sequence"/>
</dbReference>
<dbReference type="Gene3D" id="1.50.10.10">
    <property type="match status" value="1"/>
</dbReference>
<dbReference type="InterPro" id="IPR017045">
    <property type="entry name" value="Malt_Pase/Glycosyl_Hdrlase"/>
</dbReference>
<dbReference type="InterPro" id="IPR005196">
    <property type="entry name" value="Glyco_hydro_65_N"/>
</dbReference>
<dbReference type="Gene3D" id="2.70.98.40">
    <property type="entry name" value="Glycoside hydrolase, family 65, N-terminal domain"/>
    <property type="match status" value="1"/>
</dbReference>
<dbReference type="RefSeq" id="WP_056952866.1">
    <property type="nucleotide sequence ID" value="NZ_LNUA01000032.1"/>
</dbReference>
<name>A0A202FER3_9LACO</name>
<dbReference type="InterPro" id="IPR037018">
    <property type="entry name" value="GH65_N"/>
</dbReference>
<protein>
    <submittedName>
        <fullName evidence="7">Maltose phosphorylase</fullName>
        <ecNumber evidence="7">2.4.1.8</ecNumber>
    </submittedName>
</protein>
<dbReference type="InterPro" id="IPR005194">
    <property type="entry name" value="Glyco_hydro_65_C"/>
</dbReference>
<dbReference type="Pfam" id="PF03636">
    <property type="entry name" value="Glyco_hydro_65N"/>
    <property type="match status" value="1"/>
</dbReference>
<dbReference type="Gene3D" id="2.60.420.10">
    <property type="entry name" value="Maltose phosphorylase, domain 3"/>
    <property type="match status" value="1"/>
</dbReference>